<dbReference type="EMBL" id="CAMGYJ010000003">
    <property type="protein sequence ID" value="CAI0391420.1"/>
    <property type="molecule type" value="Genomic_DNA"/>
</dbReference>
<keyword evidence="3" id="KW-1185">Reference proteome</keyword>
<dbReference type="EMBL" id="CAMGYJ010000004">
    <property type="protein sequence ID" value="CAI0400237.1"/>
    <property type="molecule type" value="Genomic_DNA"/>
</dbReference>
<evidence type="ECO:0000313" key="1">
    <source>
        <dbReference type="EMBL" id="CAI0391420.1"/>
    </source>
</evidence>
<evidence type="ECO:0000313" key="2">
    <source>
        <dbReference type="EMBL" id="CAI0400237.1"/>
    </source>
</evidence>
<proteinExistence type="predicted"/>
<organism evidence="2 3">
    <name type="scientific">Linum tenue</name>
    <dbReference type="NCBI Taxonomy" id="586396"/>
    <lineage>
        <taxon>Eukaryota</taxon>
        <taxon>Viridiplantae</taxon>
        <taxon>Streptophyta</taxon>
        <taxon>Embryophyta</taxon>
        <taxon>Tracheophyta</taxon>
        <taxon>Spermatophyta</taxon>
        <taxon>Magnoliopsida</taxon>
        <taxon>eudicotyledons</taxon>
        <taxon>Gunneridae</taxon>
        <taxon>Pentapetalae</taxon>
        <taxon>rosids</taxon>
        <taxon>fabids</taxon>
        <taxon>Malpighiales</taxon>
        <taxon>Linaceae</taxon>
        <taxon>Linum</taxon>
    </lineage>
</organism>
<sequence length="62" mass="6813">MREATRRRGIGSPWIMGCGAKRSRSCIRSEVERGGPGLGLLACWRRDGSWAVFGSCVGSWNK</sequence>
<gene>
    <name evidence="2" type="ORF">LITE_LOCUS10677</name>
    <name evidence="1" type="ORF">LITE_LOCUS7152</name>
</gene>
<evidence type="ECO:0000313" key="3">
    <source>
        <dbReference type="Proteomes" id="UP001154282"/>
    </source>
</evidence>
<protein>
    <submittedName>
        <fullName evidence="2">Uncharacterized protein</fullName>
    </submittedName>
</protein>
<name>A0AAV0ITZ9_9ROSI</name>
<dbReference type="AlphaFoldDB" id="A0AAV0ITZ9"/>
<reference evidence="2" key="1">
    <citation type="submission" date="2022-08" db="EMBL/GenBank/DDBJ databases">
        <authorList>
            <person name="Gutierrez-Valencia J."/>
        </authorList>
    </citation>
    <scope>NUCLEOTIDE SEQUENCE</scope>
</reference>
<accession>A0AAV0ITZ9</accession>
<dbReference type="Proteomes" id="UP001154282">
    <property type="component" value="Unassembled WGS sequence"/>
</dbReference>
<comment type="caution">
    <text evidence="2">The sequence shown here is derived from an EMBL/GenBank/DDBJ whole genome shotgun (WGS) entry which is preliminary data.</text>
</comment>